<sequence length="1306" mass="150790">VEIFIRRSMFGERGKLHCLVNADLLDFDVSEAAGHFIEECIQEKYYQKENKYKLFIICCRENENRSPLVSSLQKYMRPAIPFETEELSQYLLSKFTAKNGSDQTLASDVDLEKSNTRVVLSERAGVGKSLFAKRVEEALYSHIEKQGLIVFERVTVPLQERSVQVEYVTQSLLKHATEPEVKTARLFHIDISHEVQEGIDYLLFNLLVLNSLKDESGLVWKRSTSDIYLIEHMPRMSTSGNDDDLPKADMMFRILPQVTCSSPQECLIKNEIDGKNVQRFDEQEFNSDVFQRPYHYLKRLDSKLNFKKFEPSTPKGNQAECLEIILRHCGIPNPSWAELHHFVWFLNTQLIGFENNIFVGEAAAKDLPGFGQFVLRFLIQMSKDFSNRSLNIGDESYADDQGTDLEKYEFRRKWESSPHPYLFFNSDGVSFTFLGFNVDPASGNLIDQQSELVLEEHIMDKNLYHALIRNQVNLRENFDTLPRSQRIEKLANVMGGFRTKDPDPTYELTTDNTKKILAIFMRFKCDIPVIVMGETGCGKTRLIKFMCSLQVPEDRQLQNTVVMKVHGGTTYADIERKVNEADNLARENSKHGLNIYTVLFFDEANTTEAIGLLKEIMFDRTLRGHRLNLCPNLKMVAACNPYRRPVTMYPLYLCIHNLFTYRHSQKLVEKLEQAGLGYHVNAEETRDTFGQIPLRRLVYRVHPLPQSLRPLVWDFGQLTKDVEELYIHQMVKRYVSEEKLPTTFNLTPVLSKILTESQTFMRKQEDECSFVSLRDVERTLFVMSWFFSKGSEFLYQIMNMRNKNLTDLTRSLILALGVCYHACLKSRKMYRQAIEKHFKAPFCLRENDGADQILEEIEKVPLFLVGKPGSSKSLAKTIVSDAMQGNSSYSNLFKSLKQTQMVSFQCSPLATPDGIVATFRQCAHFQKDRNLSTFVSTVVLDEVGLAEDSPRMPLKTLHPLLEDGCQGDETPEEYMKVSFVGLSNWALDPAKMNRGIFVQRDVPDERELIETARGICASSNEKELQRIIEPLIKPLAESYLEVFNDATNELREFFGLRDFYSLIKMVFAFIERSRSQPTWLELEHCIKRNFDGLQQVDPVKRFRELLRPHIQISETPKESDPDCSHSGLINACIFDRENRYPLLLADNFGAVSLMQKQILSIEKGVRPFYIFGSSFRGDQEYTQICRNINKIKVCMETGNTVVLLNLENLYVSLYDTLNQYYVYFGGQRFVDLGLGTHRVKCQVHPLFRLIVVAEKNMVYTRFPIPLINRLEKHFLTSDCLLNSKQKQLANVLKEWAKHYVKVFSTA</sequence>
<protein>
    <submittedName>
        <fullName evidence="2">R213A-like protein</fullName>
    </submittedName>
</protein>
<keyword evidence="3" id="KW-1185">Reference proteome</keyword>
<feature type="domain" description="ATPase dynein-related AAA" evidence="1">
    <location>
        <begin position="528"/>
        <end position="643"/>
    </location>
</feature>
<name>A0ABY7F3H3_MYAAR</name>
<dbReference type="PANTHER" id="PTHR22605:SF16">
    <property type="entry name" value="E3 UBIQUITIN-PROTEIN LIGASE RNF213"/>
    <property type="match status" value="1"/>
</dbReference>
<organism evidence="2 3">
    <name type="scientific">Mya arenaria</name>
    <name type="common">Soft-shell clam</name>
    <dbReference type="NCBI Taxonomy" id="6604"/>
    <lineage>
        <taxon>Eukaryota</taxon>
        <taxon>Metazoa</taxon>
        <taxon>Spiralia</taxon>
        <taxon>Lophotrochozoa</taxon>
        <taxon>Mollusca</taxon>
        <taxon>Bivalvia</taxon>
        <taxon>Autobranchia</taxon>
        <taxon>Heteroconchia</taxon>
        <taxon>Euheterodonta</taxon>
        <taxon>Imparidentia</taxon>
        <taxon>Neoheterodontei</taxon>
        <taxon>Myida</taxon>
        <taxon>Myoidea</taxon>
        <taxon>Myidae</taxon>
        <taxon>Mya</taxon>
    </lineage>
</organism>
<feature type="non-terminal residue" evidence="2">
    <location>
        <position position="1306"/>
    </location>
</feature>
<evidence type="ECO:0000313" key="3">
    <source>
        <dbReference type="Proteomes" id="UP001164746"/>
    </source>
</evidence>
<dbReference type="Proteomes" id="UP001164746">
    <property type="component" value="Chromosome 10"/>
</dbReference>
<dbReference type="PANTHER" id="PTHR22605">
    <property type="entry name" value="RZ-TYPE DOMAIN-CONTAINING PROTEIN"/>
    <property type="match status" value="1"/>
</dbReference>
<evidence type="ECO:0000259" key="1">
    <source>
        <dbReference type="Pfam" id="PF07728"/>
    </source>
</evidence>
<evidence type="ECO:0000313" key="2">
    <source>
        <dbReference type="EMBL" id="WAR16700.1"/>
    </source>
</evidence>
<accession>A0ABY7F3H3</accession>
<gene>
    <name evidence="2" type="ORF">MAR_031294</name>
</gene>
<dbReference type="InterPro" id="IPR027417">
    <property type="entry name" value="P-loop_NTPase"/>
</dbReference>
<dbReference type="InterPro" id="IPR031248">
    <property type="entry name" value="RNF213"/>
</dbReference>
<dbReference type="Pfam" id="PF07728">
    <property type="entry name" value="AAA_5"/>
    <property type="match status" value="1"/>
</dbReference>
<dbReference type="Gene3D" id="3.40.50.300">
    <property type="entry name" value="P-loop containing nucleotide triphosphate hydrolases"/>
    <property type="match status" value="1"/>
</dbReference>
<proteinExistence type="predicted"/>
<dbReference type="InterPro" id="IPR011704">
    <property type="entry name" value="ATPase_dyneun-rel_AAA"/>
</dbReference>
<dbReference type="EMBL" id="CP111021">
    <property type="protein sequence ID" value="WAR16700.1"/>
    <property type="molecule type" value="Genomic_DNA"/>
</dbReference>
<dbReference type="SUPFAM" id="SSF52540">
    <property type="entry name" value="P-loop containing nucleoside triphosphate hydrolases"/>
    <property type="match status" value="2"/>
</dbReference>
<feature type="non-terminal residue" evidence="2">
    <location>
        <position position="1"/>
    </location>
</feature>
<reference evidence="2" key="1">
    <citation type="submission" date="2022-11" db="EMBL/GenBank/DDBJ databases">
        <title>Centuries of genome instability and evolution in soft-shell clam transmissible cancer (bioRxiv).</title>
        <authorList>
            <person name="Hart S.F.M."/>
            <person name="Yonemitsu M.A."/>
            <person name="Giersch R.M."/>
            <person name="Beal B.F."/>
            <person name="Arriagada G."/>
            <person name="Davis B.W."/>
            <person name="Ostrander E.A."/>
            <person name="Goff S.P."/>
            <person name="Metzger M.J."/>
        </authorList>
    </citation>
    <scope>NUCLEOTIDE SEQUENCE</scope>
    <source>
        <strain evidence="2">MELC-2E11</strain>
        <tissue evidence="2">Siphon/mantle</tissue>
    </source>
</reference>